<comment type="subunit">
    <text evidence="3">Homodimer.</text>
</comment>
<dbReference type="SFLD" id="SFLDG00358">
    <property type="entry name" value="Main_(cytGST)"/>
    <property type="match status" value="1"/>
</dbReference>
<dbReference type="InParanoid" id="B3S5H7"/>
<comment type="subcellular location">
    <subcellularLocation>
        <location evidence="1">Cytoplasm</location>
    </subcellularLocation>
</comment>
<dbReference type="KEGG" id="tad:TRIADDRAFT_59619"/>
<dbReference type="InterPro" id="IPR004045">
    <property type="entry name" value="Glutathione_S-Trfase_N"/>
</dbReference>
<name>B3S5H7_TRIAD</name>
<keyword evidence="11" id="KW-1185">Reference proteome</keyword>
<dbReference type="InterPro" id="IPR010987">
    <property type="entry name" value="Glutathione-S-Trfase_C-like"/>
</dbReference>
<dbReference type="GO" id="GO:0005737">
    <property type="term" value="C:cytoplasm"/>
    <property type="evidence" value="ECO:0000318"/>
    <property type="project" value="GO_Central"/>
</dbReference>
<dbReference type="Pfam" id="PF02798">
    <property type="entry name" value="GST_N"/>
    <property type="match status" value="1"/>
</dbReference>
<evidence type="ECO:0000313" key="11">
    <source>
        <dbReference type="Proteomes" id="UP000009022"/>
    </source>
</evidence>
<evidence type="ECO:0000256" key="2">
    <source>
        <dbReference type="ARBA" id="ARBA00009899"/>
    </source>
</evidence>
<dbReference type="eggNOG" id="KOG0867">
    <property type="taxonomic scope" value="Eukaryota"/>
</dbReference>
<evidence type="ECO:0000259" key="9">
    <source>
        <dbReference type="PROSITE" id="PS50405"/>
    </source>
</evidence>
<evidence type="ECO:0000256" key="7">
    <source>
        <dbReference type="ARBA" id="ARBA00047960"/>
    </source>
</evidence>
<dbReference type="SFLD" id="SFLDG01153">
    <property type="entry name" value="Main.4:_Theta-like"/>
    <property type="match status" value="1"/>
</dbReference>
<organism evidence="10 11">
    <name type="scientific">Trichoplax adhaerens</name>
    <name type="common">Trichoplax reptans</name>
    <dbReference type="NCBI Taxonomy" id="10228"/>
    <lineage>
        <taxon>Eukaryota</taxon>
        <taxon>Metazoa</taxon>
        <taxon>Placozoa</taxon>
        <taxon>Uniplacotomia</taxon>
        <taxon>Trichoplacea</taxon>
        <taxon>Trichoplacidae</taxon>
        <taxon>Trichoplax</taxon>
    </lineage>
</organism>
<gene>
    <name evidence="10" type="ORF">TRIADDRAFT_59619</name>
</gene>
<dbReference type="OMA" id="CHEHELY"/>
<evidence type="ECO:0000256" key="4">
    <source>
        <dbReference type="ARBA" id="ARBA00012452"/>
    </source>
</evidence>
<evidence type="ECO:0000256" key="3">
    <source>
        <dbReference type="ARBA" id="ARBA00011738"/>
    </source>
</evidence>
<comment type="catalytic activity">
    <reaction evidence="7">
        <text>RX + glutathione = an S-substituted glutathione + a halide anion + H(+)</text>
        <dbReference type="Rhea" id="RHEA:16437"/>
        <dbReference type="ChEBI" id="CHEBI:15378"/>
        <dbReference type="ChEBI" id="CHEBI:16042"/>
        <dbReference type="ChEBI" id="CHEBI:17792"/>
        <dbReference type="ChEBI" id="CHEBI:57925"/>
        <dbReference type="ChEBI" id="CHEBI:90779"/>
        <dbReference type="EC" id="2.5.1.18"/>
    </reaction>
</comment>
<dbReference type="PROSITE" id="PS50404">
    <property type="entry name" value="GST_NTER"/>
    <property type="match status" value="1"/>
</dbReference>
<dbReference type="PROSITE" id="PS50405">
    <property type="entry name" value="GST_CTER"/>
    <property type="match status" value="1"/>
</dbReference>
<evidence type="ECO:0000256" key="1">
    <source>
        <dbReference type="ARBA" id="ARBA00004496"/>
    </source>
</evidence>
<dbReference type="InterPro" id="IPR040079">
    <property type="entry name" value="Glutathione_S-Trfase"/>
</dbReference>
<dbReference type="STRING" id="10228.B3S5H7"/>
<dbReference type="PhylomeDB" id="B3S5H7"/>
<dbReference type="PANTHER" id="PTHR43917">
    <property type="match status" value="1"/>
</dbReference>
<keyword evidence="6" id="KW-0808">Transferase</keyword>
<evidence type="ECO:0000256" key="5">
    <source>
        <dbReference type="ARBA" id="ARBA00022490"/>
    </source>
</evidence>
<dbReference type="RefSeq" id="XP_002115679.1">
    <property type="nucleotide sequence ID" value="XM_002115643.1"/>
</dbReference>
<dbReference type="CTD" id="6756890"/>
<dbReference type="Proteomes" id="UP000009022">
    <property type="component" value="Unassembled WGS sequence"/>
</dbReference>
<dbReference type="EMBL" id="DS985251">
    <property type="protein sequence ID" value="EDV22042.1"/>
    <property type="molecule type" value="Genomic_DNA"/>
</dbReference>
<dbReference type="GO" id="GO:0006749">
    <property type="term" value="P:glutathione metabolic process"/>
    <property type="evidence" value="ECO:0000318"/>
    <property type="project" value="GO_Central"/>
</dbReference>
<dbReference type="FunCoup" id="B3S5H7">
    <property type="interactions" value="224"/>
</dbReference>
<dbReference type="SUPFAM" id="SSF52833">
    <property type="entry name" value="Thioredoxin-like"/>
    <property type="match status" value="1"/>
</dbReference>
<evidence type="ECO:0000259" key="8">
    <source>
        <dbReference type="PROSITE" id="PS50404"/>
    </source>
</evidence>
<reference evidence="10 11" key="1">
    <citation type="journal article" date="2008" name="Nature">
        <title>The Trichoplax genome and the nature of placozoans.</title>
        <authorList>
            <person name="Srivastava M."/>
            <person name="Begovic E."/>
            <person name="Chapman J."/>
            <person name="Putnam N.H."/>
            <person name="Hellsten U."/>
            <person name="Kawashima T."/>
            <person name="Kuo A."/>
            <person name="Mitros T."/>
            <person name="Salamov A."/>
            <person name="Carpenter M.L."/>
            <person name="Signorovitch A.Y."/>
            <person name="Moreno M.A."/>
            <person name="Kamm K."/>
            <person name="Grimwood J."/>
            <person name="Schmutz J."/>
            <person name="Shapiro H."/>
            <person name="Grigoriev I.V."/>
            <person name="Buss L.W."/>
            <person name="Schierwater B."/>
            <person name="Dellaporta S.L."/>
            <person name="Rokhsar D.S."/>
        </authorList>
    </citation>
    <scope>NUCLEOTIDE SEQUENCE [LARGE SCALE GENOMIC DNA]</scope>
    <source>
        <strain evidence="10 11">Grell-BS-1999</strain>
    </source>
</reference>
<dbReference type="GO" id="GO:0004364">
    <property type="term" value="F:glutathione transferase activity"/>
    <property type="evidence" value="ECO:0000318"/>
    <property type="project" value="GO_Central"/>
</dbReference>
<dbReference type="InterPro" id="IPR036282">
    <property type="entry name" value="Glutathione-S-Trfase_C_sf"/>
</dbReference>
<evidence type="ECO:0000256" key="6">
    <source>
        <dbReference type="ARBA" id="ARBA00022679"/>
    </source>
</evidence>
<dbReference type="Pfam" id="PF00043">
    <property type="entry name" value="GST_C"/>
    <property type="match status" value="1"/>
</dbReference>
<dbReference type="AlphaFoldDB" id="B3S5H7"/>
<protein>
    <recommendedName>
        <fullName evidence="4">glutathione transferase</fullName>
        <ecNumber evidence="4">2.5.1.18</ecNumber>
    </recommendedName>
</protein>
<accession>B3S5H7</accession>
<dbReference type="InterPro" id="IPR036249">
    <property type="entry name" value="Thioredoxin-like_sf"/>
</dbReference>
<sequence>MAKLNFYFDPLSEPCRSVQLFLEANKIPYETKHTDLITAATRTEEYRKISPTQTVPAIVHGEFKLFESVAILQYLAGAFSTPDHWYPSEAKKRARINEYLHWHHLNSRWKGGLLVVMKYIYLPHFYKQEVSEEDKKGSIIALKQTLDTFENYFLKDNRFIAGDEISIADLMAVGELIAPDIIGVYVGKGRPRVQAWHQNIKAALGAVYDSVHAAMYKHMDDIKGLVPPIDY</sequence>
<comment type="similarity">
    <text evidence="2">Belongs to the GST superfamily. Theta family.</text>
</comment>
<proteinExistence type="inferred from homology"/>
<dbReference type="InterPro" id="IPR004046">
    <property type="entry name" value="GST_C"/>
</dbReference>
<dbReference type="SFLD" id="SFLDS00019">
    <property type="entry name" value="Glutathione_Transferase_(cytos"/>
    <property type="match status" value="1"/>
</dbReference>
<dbReference type="InterPro" id="IPR051369">
    <property type="entry name" value="GST_Theta"/>
</dbReference>
<dbReference type="PANTHER" id="PTHR43917:SF8">
    <property type="entry name" value="GH16740P-RELATED"/>
    <property type="match status" value="1"/>
</dbReference>
<feature type="domain" description="GST C-terminal" evidence="9">
    <location>
        <begin position="89"/>
        <end position="229"/>
    </location>
</feature>
<evidence type="ECO:0000313" key="10">
    <source>
        <dbReference type="EMBL" id="EDV22042.1"/>
    </source>
</evidence>
<dbReference type="OrthoDB" id="422574at2759"/>
<dbReference type="Gene3D" id="1.20.1050.10">
    <property type="match status" value="1"/>
</dbReference>
<dbReference type="SUPFAM" id="SSF47616">
    <property type="entry name" value="GST C-terminal domain-like"/>
    <property type="match status" value="1"/>
</dbReference>
<dbReference type="HOGENOM" id="CLU_011226_2_0_1"/>
<dbReference type="FunFam" id="3.40.30.10:FF:000176">
    <property type="entry name" value="Glutathione S-transferase theta-1"/>
    <property type="match status" value="1"/>
</dbReference>
<dbReference type="GeneID" id="6756890"/>
<feature type="domain" description="GST N-terminal" evidence="8">
    <location>
        <begin position="2"/>
        <end position="83"/>
    </location>
</feature>
<keyword evidence="5" id="KW-0963">Cytoplasm</keyword>
<dbReference type="EC" id="2.5.1.18" evidence="4"/>
<dbReference type="FunFam" id="1.20.1050.10:FF:000008">
    <property type="entry name" value="Glutathione S-transferase theta-1"/>
    <property type="match status" value="1"/>
</dbReference>
<dbReference type="Gene3D" id="3.40.30.10">
    <property type="entry name" value="Glutaredoxin"/>
    <property type="match status" value="1"/>
</dbReference>